<dbReference type="PANTHER" id="PTHR43795">
    <property type="entry name" value="BIFUNCTIONAL ASPARTATE AMINOTRANSFERASE AND GLUTAMATE/ASPARTATE-PREPHENATE AMINOTRANSFERASE-RELATED"/>
    <property type="match status" value="1"/>
</dbReference>
<reference evidence="3 4" key="1">
    <citation type="journal article" date="2018" name="Mol. Ecol.">
        <title>The obligate alkalophilic soda-lake fungus Sodiomyces alkalinus has shifted to a protein diet.</title>
        <authorList>
            <person name="Grum-Grzhimaylo A.A."/>
            <person name="Falkoski D.L."/>
            <person name="van den Heuvel J."/>
            <person name="Valero-Jimenez C.A."/>
            <person name="Min B."/>
            <person name="Choi I.G."/>
            <person name="Lipzen A."/>
            <person name="Daum C.G."/>
            <person name="Aanen D.K."/>
            <person name="Tsang A."/>
            <person name="Henrissat B."/>
            <person name="Bilanenko E.N."/>
            <person name="de Vries R.P."/>
            <person name="van Kan J.A.L."/>
            <person name="Grigoriev I.V."/>
            <person name="Debets A.J.M."/>
        </authorList>
    </citation>
    <scope>NUCLEOTIDE SEQUENCE [LARGE SCALE GENOMIC DNA]</scope>
    <source>
        <strain evidence="3 4">F11</strain>
    </source>
</reference>
<keyword evidence="1" id="KW-0663">Pyridoxal phosphate</keyword>
<dbReference type="Gene3D" id="3.40.640.10">
    <property type="entry name" value="Type I PLP-dependent aspartate aminotransferase-like (Major domain)"/>
    <property type="match status" value="1"/>
</dbReference>
<dbReference type="OrthoDB" id="7042322at2759"/>
<dbReference type="GO" id="GO:0006520">
    <property type="term" value="P:amino acid metabolic process"/>
    <property type="evidence" value="ECO:0007669"/>
    <property type="project" value="TreeGrafter"/>
</dbReference>
<dbReference type="SUPFAM" id="SSF53383">
    <property type="entry name" value="PLP-dependent transferases"/>
    <property type="match status" value="1"/>
</dbReference>
<protein>
    <submittedName>
        <fullName evidence="3">1-aminocyclopropane-1-carboxylate synthase C</fullName>
    </submittedName>
</protein>
<gene>
    <name evidence="3" type="ORF">SODALDRAFT_77831</name>
</gene>
<dbReference type="AlphaFoldDB" id="A0A3N2PKR8"/>
<dbReference type="InterPro" id="IPR050478">
    <property type="entry name" value="Ethylene_sulfur-biosynth"/>
</dbReference>
<evidence type="ECO:0000313" key="3">
    <source>
        <dbReference type="EMBL" id="ROT35117.1"/>
    </source>
</evidence>
<dbReference type="CDD" id="cd00609">
    <property type="entry name" value="AAT_like"/>
    <property type="match status" value="1"/>
</dbReference>
<dbReference type="RefSeq" id="XP_028462923.1">
    <property type="nucleotide sequence ID" value="XM_028615683.1"/>
</dbReference>
<evidence type="ECO:0000313" key="4">
    <source>
        <dbReference type="Proteomes" id="UP000272025"/>
    </source>
</evidence>
<dbReference type="Pfam" id="PF00155">
    <property type="entry name" value="Aminotran_1_2"/>
    <property type="match status" value="1"/>
</dbReference>
<evidence type="ECO:0000256" key="1">
    <source>
        <dbReference type="ARBA" id="ARBA00022898"/>
    </source>
</evidence>
<dbReference type="Gene3D" id="3.90.1150.10">
    <property type="entry name" value="Aspartate Aminotransferase, domain 1"/>
    <property type="match status" value="1"/>
</dbReference>
<dbReference type="InterPro" id="IPR015424">
    <property type="entry name" value="PyrdxlP-dep_Trfase"/>
</dbReference>
<dbReference type="GeneID" id="39584160"/>
<dbReference type="GO" id="GO:0030170">
    <property type="term" value="F:pyridoxal phosphate binding"/>
    <property type="evidence" value="ECO:0007669"/>
    <property type="project" value="InterPro"/>
</dbReference>
<evidence type="ECO:0000259" key="2">
    <source>
        <dbReference type="Pfam" id="PF00155"/>
    </source>
</evidence>
<dbReference type="InterPro" id="IPR004839">
    <property type="entry name" value="Aminotransferase_I/II_large"/>
</dbReference>
<keyword evidence="4" id="KW-1185">Reference proteome</keyword>
<dbReference type="EMBL" id="ML119062">
    <property type="protein sequence ID" value="ROT35117.1"/>
    <property type="molecule type" value="Genomic_DNA"/>
</dbReference>
<sequence length="445" mass="48742">MTVTKAGHLSSRGAVLADPSNRPVMLDIVSNLWHPESNPGGYLSLGVAENTLMHDEITQYMTKNISLNSHALTYGDSFSGSHGLKSAISAFITRHFSPLQPVLSRHIVITSGVGPAIDSCVFSLCDPGDGILLGRPYYGAFPSDVSLRAKAQIIPVAFDDIDPFSLDAMPYYEKALSDARERGILTKAMILCNPHNPLGRCFPPEVLAAYMQFCQKHNIHLISDEIYALSIWENPDAPDAPPFTSTLSIDTAGRIDPSLVHVLWGMSKDFGSNGIRLGCIVSQNNNPLIRALEANSYFTCPSSLADRATTALLSDTTFVESFIRTNSRLLTERYVSTVRFLESRGIPYQEGSNAGLFVWVDLLAYLAGADSSEGLGSEEDRWALETRLEAALLKERVFLACGAAFGSYRPGWFRVVFAHDEAYLLEGLRRIVDALELLRGEMARG</sequence>
<dbReference type="InterPro" id="IPR015422">
    <property type="entry name" value="PyrdxlP-dep_Trfase_small"/>
</dbReference>
<dbReference type="PANTHER" id="PTHR43795:SF63">
    <property type="entry name" value="PUTATIVE (AFU_ORTHOLOGUE AFUA_4G00630)-RELATED"/>
    <property type="match status" value="1"/>
</dbReference>
<dbReference type="GO" id="GO:0008483">
    <property type="term" value="F:transaminase activity"/>
    <property type="evidence" value="ECO:0007669"/>
    <property type="project" value="TreeGrafter"/>
</dbReference>
<dbReference type="STRING" id="1314773.A0A3N2PKR8"/>
<accession>A0A3N2PKR8</accession>
<dbReference type="InterPro" id="IPR015421">
    <property type="entry name" value="PyrdxlP-dep_Trfase_major"/>
</dbReference>
<dbReference type="Proteomes" id="UP000272025">
    <property type="component" value="Unassembled WGS sequence"/>
</dbReference>
<proteinExistence type="predicted"/>
<dbReference type="PRINTS" id="PR00753">
    <property type="entry name" value="ACCSYNTHASE"/>
</dbReference>
<name>A0A3N2PKR8_SODAK</name>
<organism evidence="3 4">
    <name type="scientific">Sodiomyces alkalinus (strain CBS 110278 / VKM F-3762 / F11)</name>
    <name type="common">Alkaliphilic filamentous fungus</name>
    <dbReference type="NCBI Taxonomy" id="1314773"/>
    <lineage>
        <taxon>Eukaryota</taxon>
        <taxon>Fungi</taxon>
        <taxon>Dikarya</taxon>
        <taxon>Ascomycota</taxon>
        <taxon>Pezizomycotina</taxon>
        <taxon>Sordariomycetes</taxon>
        <taxon>Hypocreomycetidae</taxon>
        <taxon>Glomerellales</taxon>
        <taxon>Plectosphaerellaceae</taxon>
        <taxon>Sodiomyces</taxon>
    </lineage>
</organism>
<feature type="domain" description="Aminotransferase class I/classII large" evidence="2">
    <location>
        <begin position="45"/>
        <end position="431"/>
    </location>
</feature>